<dbReference type="InterPro" id="IPR010987">
    <property type="entry name" value="Glutathione-S-Trfase_C-like"/>
</dbReference>
<dbReference type="CDD" id="cd03058">
    <property type="entry name" value="GST_N_Tau"/>
    <property type="match status" value="1"/>
</dbReference>
<keyword evidence="3" id="KW-0963">Cytoplasm</keyword>
<dbReference type="Gene3D" id="3.40.30.10">
    <property type="entry name" value="Glutaredoxin"/>
    <property type="match status" value="1"/>
</dbReference>
<dbReference type="InterPro" id="IPR045074">
    <property type="entry name" value="GST_C_Tau"/>
</dbReference>
<keyword evidence="7" id="KW-1185">Reference proteome</keyword>
<evidence type="ECO:0000313" key="7">
    <source>
        <dbReference type="Proteomes" id="UP001642360"/>
    </source>
</evidence>
<evidence type="ECO:0000259" key="5">
    <source>
        <dbReference type="PROSITE" id="PS50405"/>
    </source>
</evidence>
<comment type="caution">
    <text evidence="6">The sequence shown here is derived from an EMBL/GenBank/DDBJ whole genome shotgun (WGS) entry which is preliminary data.</text>
</comment>
<dbReference type="EMBL" id="CAUOFW020002169">
    <property type="protein sequence ID" value="CAK9151803.1"/>
    <property type="molecule type" value="Genomic_DNA"/>
</dbReference>
<evidence type="ECO:0000256" key="2">
    <source>
        <dbReference type="ARBA" id="ARBA00047960"/>
    </source>
</evidence>
<protein>
    <recommendedName>
        <fullName evidence="3">Glutathione S-transferase</fullName>
        <ecNumber evidence="3">2.5.1.18</ecNumber>
    </recommendedName>
</protein>
<dbReference type="InterPro" id="IPR036282">
    <property type="entry name" value="Glutathione-S-Trfase_C_sf"/>
</dbReference>
<sequence length="219" mass="25329">MADEVILLDFWPSMFGMRVRIALAEKGIEYQYREEDLMNKSPLLLKMNPVHKKIPVLIHNGKPVCESLIAVEYIDEVWKDKAQILPSDPYQRAQARFWADYVDKKVNAVARNVWATKGEEQEAAKKEFIEILKVLEGELGDKPYFGGETFGLTDISLIGYYCWFYAYETFGIFSIESECPKLIAWAKRCMEKESVSKSLADPHKVYDFVLGMKKRHGQE</sequence>
<organism evidence="6 7">
    <name type="scientific">Ilex paraguariensis</name>
    <name type="common">yerba mate</name>
    <dbReference type="NCBI Taxonomy" id="185542"/>
    <lineage>
        <taxon>Eukaryota</taxon>
        <taxon>Viridiplantae</taxon>
        <taxon>Streptophyta</taxon>
        <taxon>Embryophyta</taxon>
        <taxon>Tracheophyta</taxon>
        <taxon>Spermatophyta</taxon>
        <taxon>Magnoliopsida</taxon>
        <taxon>eudicotyledons</taxon>
        <taxon>Gunneridae</taxon>
        <taxon>Pentapetalae</taxon>
        <taxon>asterids</taxon>
        <taxon>campanulids</taxon>
        <taxon>Aquifoliales</taxon>
        <taxon>Aquifoliaceae</taxon>
        <taxon>Ilex</taxon>
    </lineage>
</organism>
<dbReference type="AlphaFoldDB" id="A0ABC8S3L1"/>
<dbReference type="FunFam" id="1.20.1050.10:FF:000018">
    <property type="entry name" value="Glutathione S-transferase U20"/>
    <property type="match status" value="1"/>
</dbReference>
<dbReference type="PROSITE" id="PS50405">
    <property type="entry name" value="GST_CTER"/>
    <property type="match status" value="1"/>
</dbReference>
<dbReference type="InterPro" id="IPR036249">
    <property type="entry name" value="Thioredoxin-like_sf"/>
</dbReference>
<dbReference type="GO" id="GO:0005829">
    <property type="term" value="C:cytosol"/>
    <property type="evidence" value="ECO:0007669"/>
    <property type="project" value="UniProtKB-SubCell"/>
</dbReference>
<dbReference type="Pfam" id="PF13410">
    <property type="entry name" value="GST_C_2"/>
    <property type="match status" value="1"/>
</dbReference>
<dbReference type="EC" id="2.5.1.18" evidence="3"/>
<dbReference type="InterPro" id="IPR004045">
    <property type="entry name" value="Glutathione_S-Trfase_N"/>
</dbReference>
<dbReference type="GO" id="GO:0004364">
    <property type="term" value="F:glutathione transferase activity"/>
    <property type="evidence" value="ECO:0007669"/>
    <property type="project" value="UniProtKB-UniRule"/>
</dbReference>
<evidence type="ECO:0000256" key="3">
    <source>
        <dbReference type="RuleBase" id="RU369102"/>
    </source>
</evidence>
<dbReference type="SFLD" id="SFLDS00019">
    <property type="entry name" value="Glutathione_Transferase_(cytos"/>
    <property type="match status" value="1"/>
</dbReference>
<name>A0ABC8S3L1_9AQUA</name>
<evidence type="ECO:0000259" key="4">
    <source>
        <dbReference type="PROSITE" id="PS50404"/>
    </source>
</evidence>
<dbReference type="Gene3D" id="1.20.1050.10">
    <property type="match status" value="1"/>
</dbReference>
<accession>A0ABC8S3L1</accession>
<evidence type="ECO:0000313" key="6">
    <source>
        <dbReference type="EMBL" id="CAK9151803.1"/>
    </source>
</evidence>
<dbReference type="FunFam" id="3.40.30.10:FF:000014">
    <property type="entry name" value="Tau class glutathione S-transferase"/>
    <property type="match status" value="1"/>
</dbReference>
<dbReference type="SFLD" id="SFLDG01152">
    <property type="entry name" value="Main.3:_Omega-_and_Tau-like"/>
    <property type="match status" value="1"/>
</dbReference>
<feature type="domain" description="GST C-terminal" evidence="5">
    <location>
        <begin position="88"/>
        <end position="208"/>
    </location>
</feature>
<proteinExistence type="inferred from homology"/>
<dbReference type="InterPro" id="IPR040079">
    <property type="entry name" value="Glutathione_S-Trfase"/>
</dbReference>
<comment type="function">
    <text evidence="3">Is involved in the conjugation of reduced glutathione to a wide number of exogenous and endogenous hydrophobic electrophiles.</text>
</comment>
<dbReference type="SFLD" id="SFLDG00358">
    <property type="entry name" value="Main_(cytGST)"/>
    <property type="match status" value="1"/>
</dbReference>
<dbReference type="InterPro" id="IPR045073">
    <property type="entry name" value="Omega/Tau-like"/>
</dbReference>
<keyword evidence="1 3" id="KW-0808">Transferase</keyword>
<evidence type="ECO:0000256" key="1">
    <source>
        <dbReference type="ARBA" id="ARBA00022679"/>
    </source>
</evidence>
<dbReference type="PANTHER" id="PTHR11260">
    <property type="entry name" value="GLUTATHIONE S-TRANSFERASE, GST, SUPERFAMILY, GST DOMAIN CONTAINING"/>
    <property type="match status" value="1"/>
</dbReference>
<dbReference type="SUPFAM" id="SSF52833">
    <property type="entry name" value="Thioredoxin-like"/>
    <property type="match status" value="1"/>
</dbReference>
<comment type="catalytic activity">
    <reaction evidence="2 3">
        <text>RX + glutathione = an S-substituted glutathione + a halide anion + H(+)</text>
        <dbReference type="Rhea" id="RHEA:16437"/>
        <dbReference type="ChEBI" id="CHEBI:15378"/>
        <dbReference type="ChEBI" id="CHEBI:16042"/>
        <dbReference type="ChEBI" id="CHEBI:17792"/>
        <dbReference type="ChEBI" id="CHEBI:57925"/>
        <dbReference type="ChEBI" id="CHEBI:90779"/>
        <dbReference type="EC" id="2.5.1.18"/>
    </reaction>
</comment>
<dbReference type="CDD" id="cd03185">
    <property type="entry name" value="GST_C_Tau"/>
    <property type="match status" value="1"/>
</dbReference>
<feature type="domain" description="GST N-terminal" evidence="4">
    <location>
        <begin position="3"/>
        <end position="82"/>
    </location>
</feature>
<dbReference type="SUPFAM" id="SSF47616">
    <property type="entry name" value="GST C-terminal domain-like"/>
    <property type="match status" value="1"/>
</dbReference>
<dbReference type="Proteomes" id="UP001642360">
    <property type="component" value="Unassembled WGS sequence"/>
</dbReference>
<dbReference type="PANTHER" id="PTHR11260:SF773">
    <property type="entry name" value="GLUTATHIONE S-TRANSFERASE U26"/>
    <property type="match status" value="1"/>
</dbReference>
<dbReference type="Pfam" id="PF02798">
    <property type="entry name" value="GST_N"/>
    <property type="match status" value="1"/>
</dbReference>
<comment type="subcellular location">
    <subcellularLocation>
        <location evidence="3">Cytoplasm</location>
        <location evidence="3">Cytosol</location>
    </subcellularLocation>
</comment>
<gene>
    <name evidence="6" type="ORF">ILEXP_LOCUS19966</name>
</gene>
<reference evidence="6 7" key="1">
    <citation type="submission" date="2024-02" db="EMBL/GenBank/DDBJ databases">
        <authorList>
            <person name="Vignale AGUSTIN F."/>
            <person name="Sosa J E."/>
            <person name="Modenutti C."/>
        </authorList>
    </citation>
    <scope>NUCLEOTIDE SEQUENCE [LARGE SCALE GENOMIC DNA]</scope>
</reference>
<comment type="similarity">
    <text evidence="3">Belongs to the GST superfamily.</text>
</comment>
<dbReference type="PROSITE" id="PS50404">
    <property type="entry name" value="GST_NTER"/>
    <property type="match status" value="1"/>
</dbReference>